<gene>
    <name evidence="1" type="ORF">F511_29476</name>
</gene>
<sequence>MKPNNITDVAGLSQSTSKHHVEELGNVGRQGTGSCFSLMSATTDNWSESAGSVSGEAPPMLKLFRVREQKRKKYMLSVKVCNNECVEYGSEPDIYRGAKALEENILANILRDPRDPLA</sequence>
<accession>A0A2Z7A6P8</accession>
<proteinExistence type="predicted"/>
<protein>
    <submittedName>
        <fullName evidence="1">Uncharacterized protein</fullName>
    </submittedName>
</protein>
<dbReference type="EMBL" id="KV018453">
    <property type="protein sequence ID" value="KZV17169.1"/>
    <property type="molecule type" value="Genomic_DNA"/>
</dbReference>
<dbReference type="Proteomes" id="UP000250235">
    <property type="component" value="Unassembled WGS sequence"/>
</dbReference>
<evidence type="ECO:0000313" key="1">
    <source>
        <dbReference type="EMBL" id="KZV17169.1"/>
    </source>
</evidence>
<name>A0A2Z7A6P8_9LAMI</name>
<evidence type="ECO:0000313" key="2">
    <source>
        <dbReference type="Proteomes" id="UP000250235"/>
    </source>
</evidence>
<organism evidence="1 2">
    <name type="scientific">Dorcoceras hygrometricum</name>
    <dbReference type="NCBI Taxonomy" id="472368"/>
    <lineage>
        <taxon>Eukaryota</taxon>
        <taxon>Viridiplantae</taxon>
        <taxon>Streptophyta</taxon>
        <taxon>Embryophyta</taxon>
        <taxon>Tracheophyta</taxon>
        <taxon>Spermatophyta</taxon>
        <taxon>Magnoliopsida</taxon>
        <taxon>eudicotyledons</taxon>
        <taxon>Gunneridae</taxon>
        <taxon>Pentapetalae</taxon>
        <taxon>asterids</taxon>
        <taxon>lamiids</taxon>
        <taxon>Lamiales</taxon>
        <taxon>Gesneriaceae</taxon>
        <taxon>Didymocarpoideae</taxon>
        <taxon>Trichosporeae</taxon>
        <taxon>Loxocarpinae</taxon>
        <taxon>Dorcoceras</taxon>
    </lineage>
</organism>
<reference evidence="1 2" key="1">
    <citation type="journal article" date="2015" name="Proc. Natl. Acad. Sci. U.S.A.">
        <title>The resurrection genome of Boea hygrometrica: A blueprint for survival of dehydration.</title>
        <authorList>
            <person name="Xiao L."/>
            <person name="Yang G."/>
            <person name="Zhang L."/>
            <person name="Yang X."/>
            <person name="Zhao S."/>
            <person name="Ji Z."/>
            <person name="Zhou Q."/>
            <person name="Hu M."/>
            <person name="Wang Y."/>
            <person name="Chen M."/>
            <person name="Xu Y."/>
            <person name="Jin H."/>
            <person name="Xiao X."/>
            <person name="Hu G."/>
            <person name="Bao F."/>
            <person name="Hu Y."/>
            <person name="Wan P."/>
            <person name="Li L."/>
            <person name="Deng X."/>
            <person name="Kuang T."/>
            <person name="Xiang C."/>
            <person name="Zhu J.K."/>
            <person name="Oliver M.J."/>
            <person name="He Y."/>
        </authorList>
    </citation>
    <scope>NUCLEOTIDE SEQUENCE [LARGE SCALE GENOMIC DNA]</scope>
    <source>
        <strain evidence="2">cv. XS01</strain>
    </source>
</reference>
<dbReference type="AlphaFoldDB" id="A0A2Z7A6P8"/>
<keyword evidence="2" id="KW-1185">Reference proteome</keyword>